<keyword evidence="2" id="KW-1185">Reference proteome</keyword>
<comment type="caution">
    <text evidence="1">The sequence shown here is derived from an EMBL/GenBank/DDBJ whole genome shotgun (WGS) entry which is preliminary data.</text>
</comment>
<name>A0ABS0D8Y8_9NOCA</name>
<reference evidence="1 2" key="1">
    <citation type="submission" date="2020-10" db="EMBL/GenBank/DDBJ databases">
        <title>Identification of Nocardia species via Next-generation sequencing and recognition of intraspecies genetic diversity.</title>
        <authorList>
            <person name="Li P."/>
            <person name="Li P."/>
            <person name="Lu B."/>
        </authorList>
    </citation>
    <scope>NUCLEOTIDE SEQUENCE [LARGE SCALE GENOMIC DNA]</scope>
    <source>
        <strain evidence="1 2">BJ06-0143</strain>
    </source>
</reference>
<dbReference type="EMBL" id="JADLQN010000001">
    <property type="protein sequence ID" value="MBF6354930.1"/>
    <property type="molecule type" value="Genomic_DNA"/>
</dbReference>
<proteinExistence type="predicted"/>
<dbReference type="RefSeq" id="WP_195001605.1">
    <property type="nucleotide sequence ID" value="NZ_JADLQN010000001.1"/>
</dbReference>
<protein>
    <submittedName>
        <fullName evidence="1">Uncharacterized protein</fullName>
    </submittedName>
</protein>
<organism evidence="1 2">
    <name type="scientific">Nocardia higoensis</name>
    <dbReference type="NCBI Taxonomy" id="228599"/>
    <lineage>
        <taxon>Bacteria</taxon>
        <taxon>Bacillati</taxon>
        <taxon>Actinomycetota</taxon>
        <taxon>Actinomycetes</taxon>
        <taxon>Mycobacteriales</taxon>
        <taxon>Nocardiaceae</taxon>
        <taxon>Nocardia</taxon>
    </lineage>
</organism>
<evidence type="ECO:0000313" key="1">
    <source>
        <dbReference type="EMBL" id="MBF6354930.1"/>
    </source>
</evidence>
<sequence length="100" mass="10398">MDNVLGLVNLGISQSHTADQAILLELAASHGCHITEVVIIDDETFMPTTLIAHTAHTTRASAILAPSLAHFGTATKALTLACALVVPGTVIPRAAGWTPY</sequence>
<evidence type="ECO:0000313" key="2">
    <source>
        <dbReference type="Proteomes" id="UP000707731"/>
    </source>
</evidence>
<gene>
    <name evidence="1" type="ORF">IU449_10300</name>
</gene>
<dbReference type="Proteomes" id="UP000707731">
    <property type="component" value="Unassembled WGS sequence"/>
</dbReference>
<accession>A0ABS0D8Y8</accession>